<organism evidence="1 2">
    <name type="scientific">Actinoplanes derwentensis</name>
    <dbReference type="NCBI Taxonomy" id="113562"/>
    <lineage>
        <taxon>Bacteria</taxon>
        <taxon>Bacillati</taxon>
        <taxon>Actinomycetota</taxon>
        <taxon>Actinomycetes</taxon>
        <taxon>Micromonosporales</taxon>
        <taxon>Micromonosporaceae</taxon>
        <taxon>Actinoplanes</taxon>
    </lineage>
</organism>
<dbReference type="AlphaFoldDB" id="A0A1H2CUV5"/>
<evidence type="ECO:0000313" key="1">
    <source>
        <dbReference type="EMBL" id="SDT74263.1"/>
    </source>
</evidence>
<accession>A0A1H2CUV5</accession>
<reference evidence="1 2" key="1">
    <citation type="submission" date="2016-10" db="EMBL/GenBank/DDBJ databases">
        <authorList>
            <person name="de Groot N.N."/>
        </authorList>
    </citation>
    <scope>NUCLEOTIDE SEQUENCE [LARGE SCALE GENOMIC DNA]</scope>
    <source>
        <strain evidence="1 2">DSM 43941</strain>
    </source>
</reference>
<evidence type="ECO:0000313" key="2">
    <source>
        <dbReference type="Proteomes" id="UP000198688"/>
    </source>
</evidence>
<keyword evidence="2" id="KW-1185">Reference proteome</keyword>
<gene>
    <name evidence="1" type="ORF">SAMN04489716_6927</name>
</gene>
<protein>
    <recommendedName>
        <fullName evidence="3">HNH endonuclease</fullName>
    </recommendedName>
</protein>
<sequence>MSRSNQATWRCAFCGNPGSKSAEHVLPQWLRAGTAPLPMQRTSYWTGFGLRDDKQAYASVDPAVRESRNSMLHQTTRAVCVSCNNGWMSRLETKVKPIMESLFHSRRTGNTLTLPPAEASTLARWAVKTSWTAELSGLGNQNQDQTWLSPHALKQFASRDVPPTVSWVWLASHQDLDRVEQMQAHVAIDRTSPPAPGEAARRLHASALVINGIVLVVYNFESREHFPPPFRPMHGLRLWPRPTAVEFPPPEVSHQEVTGAIAHYGHWFPLHNRAFDHSTRI</sequence>
<dbReference type="EMBL" id="LT629758">
    <property type="protein sequence ID" value="SDT74263.1"/>
    <property type="molecule type" value="Genomic_DNA"/>
</dbReference>
<proteinExistence type="predicted"/>
<dbReference type="Proteomes" id="UP000198688">
    <property type="component" value="Chromosome I"/>
</dbReference>
<evidence type="ECO:0008006" key="3">
    <source>
        <dbReference type="Google" id="ProtNLM"/>
    </source>
</evidence>
<name>A0A1H2CUV5_9ACTN</name>